<dbReference type="EMBL" id="GBXM01078167">
    <property type="protein sequence ID" value="JAH30410.1"/>
    <property type="molecule type" value="Transcribed_RNA"/>
</dbReference>
<evidence type="ECO:0000313" key="1">
    <source>
        <dbReference type="EMBL" id="JAH30410.1"/>
    </source>
</evidence>
<sequence length="25" mass="2894">MVSEKRPNSFAVLFLLSPNFQEINI</sequence>
<organism evidence="1">
    <name type="scientific">Anguilla anguilla</name>
    <name type="common">European freshwater eel</name>
    <name type="synonym">Muraena anguilla</name>
    <dbReference type="NCBI Taxonomy" id="7936"/>
    <lineage>
        <taxon>Eukaryota</taxon>
        <taxon>Metazoa</taxon>
        <taxon>Chordata</taxon>
        <taxon>Craniata</taxon>
        <taxon>Vertebrata</taxon>
        <taxon>Euteleostomi</taxon>
        <taxon>Actinopterygii</taxon>
        <taxon>Neopterygii</taxon>
        <taxon>Teleostei</taxon>
        <taxon>Anguilliformes</taxon>
        <taxon>Anguillidae</taxon>
        <taxon>Anguilla</taxon>
    </lineage>
</organism>
<name>A0A0E9RPT2_ANGAN</name>
<protein>
    <submittedName>
        <fullName evidence="1">Uncharacterized protein</fullName>
    </submittedName>
</protein>
<dbReference type="AlphaFoldDB" id="A0A0E9RPT2"/>
<reference evidence="1" key="1">
    <citation type="submission" date="2014-11" db="EMBL/GenBank/DDBJ databases">
        <authorList>
            <person name="Amaro Gonzalez C."/>
        </authorList>
    </citation>
    <scope>NUCLEOTIDE SEQUENCE</scope>
</reference>
<proteinExistence type="predicted"/>
<reference evidence="1" key="2">
    <citation type="journal article" date="2015" name="Fish Shellfish Immunol.">
        <title>Early steps in the European eel (Anguilla anguilla)-Vibrio vulnificus interaction in the gills: Role of the RtxA13 toxin.</title>
        <authorList>
            <person name="Callol A."/>
            <person name="Pajuelo D."/>
            <person name="Ebbesson L."/>
            <person name="Teles M."/>
            <person name="MacKenzie S."/>
            <person name="Amaro C."/>
        </authorList>
    </citation>
    <scope>NUCLEOTIDE SEQUENCE</scope>
</reference>
<accession>A0A0E9RPT2</accession>